<name>A0AAD3SCZ6_NEPGR</name>
<dbReference type="InterPro" id="IPR058047">
    <property type="entry name" value="CPSase_preATP-grasp"/>
</dbReference>
<evidence type="ECO:0000313" key="3">
    <source>
        <dbReference type="Proteomes" id="UP001279734"/>
    </source>
</evidence>
<proteinExistence type="predicted"/>
<dbReference type="Pfam" id="PF25596">
    <property type="entry name" value="CPSase_L_D1"/>
    <property type="match status" value="1"/>
</dbReference>
<comment type="caution">
    <text evidence="2">The sequence shown here is derived from an EMBL/GenBank/DDBJ whole genome shotgun (WGS) entry which is preliminary data.</text>
</comment>
<dbReference type="InterPro" id="IPR016185">
    <property type="entry name" value="PreATP-grasp_dom_sf"/>
</dbReference>
<protein>
    <recommendedName>
        <fullName evidence="1">Carbamoyl phosphate synthase preATP-grasp domain-containing protein</fullName>
    </recommendedName>
</protein>
<dbReference type="AlphaFoldDB" id="A0AAD3SCZ6"/>
<dbReference type="EMBL" id="BSYO01000008">
    <property type="protein sequence ID" value="GMH08372.1"/>
    <property type="molecule type" value="Genomic_DNA"/>
</dbReference>
<organism evidence="2 3">
    <name type="scientific">Nepenthes gracilis</name>
    <name type="common">Slender pitcher plant</name>
    <dbReference type="NCBI Taxonomy" id="150966"/>
    <lineage>
        <taxon>Eukaryota</taxon>
        <taxon>Viridiplantae</taxon>
        <taxon>Streptophyta</taxon>
        <taxon>Embryophyta</taxon>
        <taxon>Tracheophyta</taxon>
        <taxon>Spermatophyta</taxon>
        <taxon>Magnoliopsida</taxon>
        <taxon>eudicotyledons</taxon>
        <taxon>Gunneridae</taxon>
        <taxon>Pentapetalae</taxon>
        <taxon>Caryophyllales</taxon>
        <taxon>Nepenthaceae</taxon>
        <taxon>Nepenthes</taxon>
    </lineage>
</organism>
<dbReference type="SUPFAM" id="SSF52440">
    <property type="entry name" value="PreATP-grasp domain"/>
    <property type="match status" value="1"/>
</dbReference>
<feature type="domain" description="Carbamoyl phosphate synthase preATP-grasp" evidence="1">
    <location>
        <begin position="50"/>
        <end position="87"/>
    </location>
</feature>
<sequence>MHGQFPIRKSEKTTHKQRGCWLISYLKSCAEPVDGFPIPNPIYAIGILSVSLQSAGNETIMMNSNPDTVSTDYGTSDQLYFEALTTSLKLALPIQQYLDKHKPVGASGAGPVHIWGTSPDSIDSAEY</sequence>
<reference evidence="2" key="1">
    <citation type="submission" date="2023-05" db="EMBL/GenBank/DDBJ databases">
        <title>Nepenthes gracilis genome sequencing.</title>
        <authorList>
            <person name="Fukushima K."/>
        </authorList>
    </citation>
    <scope>NUCLEOTIDE SEQUENCE</scope>
    <source>
        <strain evidence="2">SING2019-196</strain>
    </source>
</reference>
<accession>A0AAD3SCZ6</accession>
<gene>
    <name evidence="2" type="ORF">Nepgr_010212</name>
</gene>
<keyword evidence="3" id="KW-1185">Reference proteome</keyword>
<evidence type="ECO:0000313" key="2">
    <source>
        <dbReference type="EMBL" id="GMH08372.1"/>
    </source>
</evidence>
<evidence type="ECO:0000259" key="1">
    <source>
        <dbReference type="Pfam" id="PF25596"/>
    </source>
</evidence>
<dbReference type="Gene3D" id="3.40.50.20">
    <property type="match status" value="1"/>
</dbReference>
<dbReference type="Proteomes" id="UP001279734">
    <property type="component" value="Unassembled WGS sequence"/>
</dbReference>